<feature type="transmembrane region" description="Helical" evidence="13">
    <location>
        <begin position="115"/>
        <end position="140"/>
    </location>
</feature>
<evidence type="ECO:0000256" key="7">
    <source>
        <dbReference type="ARBA" id="ARBA00022692"/>
    </source>
</evidence>
<evidence type="ECO:0000313" key="16">
    <source>
        <dbReference type="Proteomes" id="UP000766336"/>
    </source>
</evidence>
<evidence type="ECO:0000256" key="1">
    <source>
        <dbReference type="ARBA" id="ARBA00004429"/>
    </source>
</evidence>
<keyword evidence="4 12" id="KW-0813">Transport</keyword>
<dbReference type="Proteomes" id="UP000766336">
    <property type="component" value="Unassembled WGS sequence"/>
</dbReference>
<dbReference type="InterPro" id="IPR014164">
    <property type="entry name" value="TonB_ExbB_1"/>
</dbReference>
<keyword evidence="8 12" id="KW-0653">Protein transport</keyword>
<evidence type="ECO:0000256" key="2">
    <source>
        <dbReference type="ARBA" id="ARBA00011471"/>
    </source>
</evidence>
<evidence type="ECO:0000256" key="11">
    <source>
        <dbReference type="ARBA" id="ARBA00024816"/>
    </source>
</evidence>
<reference evidence="15 16" key="1">
    <citation type="submission" date="2021-05" db="EMBL/GenBank/DDBJ databases">
        <title>Roseococcus sp. XZZS9, whole genome shotgun sequencing project.</title>
        <authorList>
            <person name="Zhao G."/>
            <person name="Shen L."/>
        </authorList>
    </citation>
    <scope>NUCLEOTIDE SEQUENCE [LARGE SCALE GENOMIC DNA]</scope>
    <source>
        <strain evidence="15 16">XZZS9</strain>
    </source>
</reference>
<protein>
    <recommendedName>
        <fullName evidence="3">Biopolymer transport protein ExbB</fullName>
    </recommendedName>
</protein>
<evidence type="ECO:0000256" key="4">
    <source>
        <dbReference type="ARBA" id="ARBA00022448"/>
    </source>
</evidence>
<proteinExistence type="inferred from homology"/>
<keyword evidence="5" id="KW-1003">Cell membrane</keyword>
<keyword evidence="7 13" id="KW-0812">Transmembrane</keyword>
<evidence type="ECO:0000256" key="3">
    <source>
        <dbReference type="ARBA" id="ARBA00022093"/>
    </source>
</evidence>
<name>A0ABS5Q6X4_9PROT</name>
<evidence type="ECO:0000256" key="12">
    <source>
        <dbReference type="RuleBase" id="RU004057"/>
    </source>
</evidence>
<evidence type="ECO:0000256" key="13">
    <source>
        <dbReference type="SAM" id="Phobius"/>
    </source>
</evidence>
<keyword evidence="16" id="KW-1185">Reference proteome</keyword>
<comment type="function">
    <text evidence="11">Involved in the TonB-dependent energy-dependent transport of various receptor-bound substrates. Protects ExbD from proteolytic degradation and functionally stabilizes TonB.</text>
</comment>
<dbReference type="PANTHER" id="PTHR30625:SF16">
    <property type="entry name" value="BIOPOLYMER TRANSPORT PROTEIN EXBB"/>
    <property type="match status" value="1"/>
</dbReference>
<feature type="transmembrane region" description="Helical" evidence="13">
    <location>
        <begin position="160"/>
        <end position="181"/>
    </location>
</feature>
<evidence type="ECO:0000259" key="14">
    <source>
        <dbReference type="Pfam" id="PF01618"/>
    </source>
</evidence>
<evidence type="ECO:0000256" key="8">
    <source>
        <dbReference type="ARBA" id="ARBA00022927"/>
    </source>
</evidence>
<dbReference type="InterPro" id="IPR050790">
    <property type="entry name" value="ExbB/TolQ_transport"/>
</dbReference>
<comment type="subunit">
    <text evidence="2">The accessory proteins ExbB and ExbD seem to form a complex with TonB.</text>
</comment>
<keyword evidence="10 13" id="KW-0472">Membrane</keyword>
<feature type="domain" description="MotA/TolQ/ExbB proton channel" evidence="14">
    <location>
        <begin position="77"/>
        <end position="187"/>
    </location>
</feature>
<evidence type="ECO:0000256" key="10">
    <source>
        <dbReference type="ARBA" id="ARBA00023136"/>
    </source>
</evidence>
<evidence type="ECO:0000256" key="6">
    <source>
        <dbReference type="ARBA" id="ARBA00022519"/>
    </source>
</evidence>
<feature type="transmembrane region" description="Helical" evidence="13">
    <location>
        <begin position="12"/>
        <end position="32"/>
    </location>
</feature>
<dbReference type="Pfam" id="PF01618">
    <property type="entry name" value="MotA_ExbB"/>
    <property type="match status" value="1"/>
</dbReference>
<organism evidence="15 16">
    <name type="scientific">Roseococcus pinisoli</name>
    <dbReference type="NCBI Taxonomy" id="2835040"/>
    <lineage>
        <taxon>Bacteria</taxon>
        <taxon>Pseudomonadati</taxon>
        <taxon>Pseudomonadota</taxon>
        <taxon>Alphaproteobacteria</taxon>
        <taxon>Acetobacterales</taxon>
        <taxon>Roseomonadaceae</taxon>
        <taxon>Roseococcus</taxon>
    </lineage>
</organism>
<comment type="similarity">
    <text evidence="12">Belongs to the exbB/tolQ family.</text>
</comment>
<sequence>MVAHADIIVQSVMGGLVLASVLTWTVALAKTFELMGANRRAREGLGILAGALNLGEAARGLAGKPGAAAALARTAAAELATSDGAQREAVQERVGWRLERIVANAGRRLSRGTGLLASIGSVAPFVGLFGTVWGIMNSFIGISRAQTTNLAIVAPGIAEALLATGIGLVAAIPAVILYNAFARAITAHKALLSDSVAETMRLLSRDLDHPNRAQLRMVAE</sequence>
<dbReference type="NCBIfam" id="TIGR02797">
    <property type="entry name" value="exbB"/>
    <property type="match status" value="1"/>
</dbReference>
<evidence type="ECO:0000313" key="15">
    <source>
        <dbReference type="EMBL" id="MBS7809359.1"/>
    </source>
</evidence>
<comment type="caution">
    <text evidence="15">The sequence shown here is derived from an EMBL/GenBank/DDBJ whole genome shotgun (WGS) entry which is preliminary data.</text>
</comment>
<accession>A0ABS5Q6X4</accession>
<comment type="subcellular location">
    <subcellularLocation>
        <location evidence="1">Cell inner membrane</location>
        <topology evidence="1">Multi-pass membrane protein</topology>
    </subcellularLocation>
    <subcellularLocation>
        <location evidence="12">Membrane</location>
        <topology evidence="12">Multi-pass membrane protein</topology>
    </subcellularLocation>
</comment>
<evidence type="ECO:0000256" key="9">
    <source>
        <dbReference type="ARBA" id="ARBA00022989"/>
    </source>
</evidence>
<keyword evidence="6" id="KW-0997">Cell inner membrane</keyword>
<dbReference type="EMBL" id="JAHCDA010000001">
    <property type="protein sequence ID" value="MBS7809359.1"/>
    <property type="molecule type" value="Genomic_DNA"/>
</dbReference>
<evidence type="ECO:0000256" key="5">
    <source>
        <dbReference type="ARBA" id="ARBA00022475"/>
    </source>
</evidence>
<keyword evidence="9 13" id="KW-1133">Transmembrane helix</keyword>
<gene>
    <name evidence="15" type="primary">exbB</name>
    <name evidence="15" type="ORF">KHU32_00325</name>
</gene>
<dbReference type="InterPro" id="IPR002898">
    <property type="entry name" value="MotA_ExbB_proton_chnl"/>
</dbReference>
<dbReference type="PANTHER" id="PTHR30625">
    <property type="entry name" value="PROTEIN TOLQ"/>
    <property type="match status" value="1"/>
</dbReference>